<gene>
    <name evidence="2" type="ORF">DXN05_02615</name>
</gene>
<dbReference type="RefSeq" id="WP_116845641.1">
    <property type="nucleotide sequence ID" value="NZ_QTJU01000001.1"/>
</dbReference>
<sequence>MLEQLTNLVQQFVGSNNAVPDEHKAAVAQDATQAVEGGIKQALQSGNVSDVMRLFSGNADVAANPVTQNIQGGLVQSLVQKLGIDQSQAAGMASSLIPGILGQLVHKTNDPNDSSFDLQGIINHFSGGSTSGFDVHGLMNKFKSALDKDKDGDVDMDDLKALFTGGGTQGGGGLLDKVKSFF</sequence>
<protein>
    <submittedName>
        <fullName evidence="2">DUF937 domain-containing protein</fullName>
    </submittedName>
</protein>
<proteinExistence type="predicted"/>
<keyword evidence="3" id="KW-1185">Reference proteome</keyword>
<dbReference type="PROSITE" id="PS00018">
    <property type="entry name" value="EF_HAND_1"/>
    <property type="match status" value="1"/>
</dbReference>
<dbReference type="InterPro" id="IPR018247">
    <property type="entry name" value="EF_Hand_1_Ca_BS"/>
</dbReference>
<comment type="caution">
    <text evidence="2">The sequence shown here is derived from an EMBL/GenBank/DDBJ whole genome shotgun (WGS) entry which is preliminary data.</text>
</comment>
<feature type="domain" description="EF-hand" evidence="1">
    <location>
        <begin position="145"/>
        <end position="169"/>
    </location>
</feature>
<reference evidence="2 3" key="1">
    <citation type="submission" date="2018-08" db="EMBL/GenBank/DDBJ databases">
        <title>Chitinophagaceae sp. K23C18032701, a novel bacterium isolated from forest soil.</title>
        <authorList>
            <person name="Wang C."/>
        </authorList>
    </citation>
    <scope>NUCLEOTIDE SEQUENCE [LARGE SCALE GENOMIC DNA]</scope>
    <source>
        <strain evidence="2 3">K23C18032701</strain>
    </source>
</reference>
<dbReference type="OrthoDB" id="982085at2"/>
<dbReference type="EMBL" id="QTJU01000001">
    <property type="protein sequence ID" value="RFM29886.1"/>
    <property type="molecule type" value="Genomic_DNA"/>
</dbReference>
<dbReference type="AlphaFoldDB" id="A0A3E1NPM6"/>
<dbReference type="PROSITE" id="PS50222">
    <property type="entry name" value="EF_HAND_2"/>
    <property type="match status" value="1"/>
</dbReference>
<dbReference type="InterPro" id="IPR002048">
    <property type="entry name" value="EF_hand_dom"/>
</dbReference>
<dbReference type="InterPro" id="IPR027405">
    <property type="entry name" value="YidB-like"/>
</dbReference>
<dbReference type="GO" id="GO:0005509">
    <property type="term" value="F:calcium ion binding"/>
    <property type="evidence" value="ECO:0007669"/>
    <property type="project" value="InterPro"/>
</dbReference>
<dbReference type="SUPFAM" id="SSF140804">
    <property type="entry name" value="YidB-like"/>
    <property type="match status" value="1"/>
</dbReference>
<dbReference type="Proteomes" id="UP000261284">
    <property type="component" value="Unassembled WGS sequence"/>
</dbReference>
<accession>A0A3E1NPM6</accession>
<evidence type="ECO:0000259" key="1">
    <source>
        <dbReference type="PROSITE" id="PS50222"/>
    </source>
</evidence>
<evidence type="ECO:0000313" key="3">
    <source>
        <dbReference type="Proteomes" id="UP000261284"/>
    </source>
</evidence>
<evidence type="ECO:0000313" key="2">
    <source>
        <dbReference type="EMBL" id="RFM29886.1"/>
    </source>
</evidence>
<name>A0A3E1NPM6_9BACT</name>
<organism evidence="2 3">
    <name type="scientific">Deminuibacter soli</name>
    <dbReference type="NCBI Taxonomy" id="2291815"/>
    <lineage>
        <taxon>Bacteria</taxon>
        <taxon>Pseudomonadati</taxon>
        <taxon>Bacteroidota</taxon>
        <taxon>Chitinophagia</taxon>
        <taxon>Chitinophagales</taxon>
        <taxon>Chitinophagaceae</taxon>
        <taxon>Deminuibacter</taxon>
    </lineage>
</organism>